<dbReference type="Proteomes" id="UP000309186">
    <property type="component" value="Unassembled WGS sequence"/>
</dbReference>
<dbReference type="EMBL" id="PPSW01000021">
    <property type="protein sequence ID" value="TLX46643.1"/>
    <property type="molecule type" value="Genomic_DNA"/>
</dbReference>
<organism evidence="2 3">
    <name type="scientific">Pseudoalteromonas phenolica</name>
    <dbReference type="NCBI Taxonomy" id="161398"/>
    <lineage>
        <taxon>Bacteria</taxon>
        <taxon>Pseudomonadati</taxon>
        <taxon>Pseudomonadota</taxon>
        <taxon>Gammaproteobacteria</taxon>
        <taxon>Alteromonadales</taxon>
        <taxon>Pseudoalteromonadaceae</taxon>
        <taxon>Pseudoalteromonas</taxon>
    </lineage>
</organism>
<dbReference type="PROSITE" id="PS51257">
    <property type="entry name" value="PROKAR_LIPOPROTEIN"/>
    <property type="match status" value="1"/>
</dbReference>
<protein>
    <recommendedName>
        <fullName evidence="4">Lipoprotein</fullName>
    </recommendedName>
</protein>
<comment type="caution">
    <text evidence="2">The sequence shown here is derived from an EMBL/GenBank/DDBJ whole genome shotgun (WGS) entry which is preliminary data.</text>
</comment>
<feature type="chain" id="PRO_5024290159" description="Lipoprotein" evidence="1">
    <location>
        <begin position="31"/>
        <end position="564"/>
    </location>
</feature>
<evidence type="ECO:0000313" key="2">
    <source>
        <dbReference type="EMBL" id="TLX46643.1"/>
    </source>
</evidence>
<reference evidence="2 3" key="1">
    <citation type="submission" date="2018-01" db="EMBL/GenBank/DDBJ databases">
        <title>Co-occurrence of chitin degradation, pigmentation and bioactivity in marine Pseudoalteromonas.</title>
        <authorList>
            <person name="Paulsen S."/>
            <person name="Gram L."/>
            <person name="Machado H."/>
        </authorList>
    </citation>
    <scope>NUCLEOTIDE SEQUENCE [LARGE SCALE GENOMIC DNA]</scope>
    <source>
        <strain evidence="2 3">S3663</strain>
    </source>
</reference>
<dbReference type="OrthoDB" id="9769023at2"/>
<dbReference type="AlphaFoldDB" id="A0A5R9Q0G1"/>
<feature type="signal peptide" evidence="1">
    <location>
        <begin position="1"/>
        <end position="30"/>
    </location>
</feature>
<evidence type="ECO:0000256" key="1">
    <source>
        <dbReference type="SAM" id="SignalP"/>
    </source>
</evidence>
<evidence type="ECO:0008006" key="4">
    <source>
        <dbReference type="Google" id="ProtNLM"/>
    </source>
</evidence>
<evidence type="ECO:0000313" key="3">
    <source>
        <dbReference type="Proteomes" id="UP000309186"/>
    </source>
</evidence>
<keyword evidence="1" id="KW-0732">Signal</keyword>
<accession>A0A5R9Q0G1</accession>
<proteinExistence type="predicted"/>
<sequence>MKVFHFFPLKQLFVCCLALIFLSGCNTIHANKSAILQIEQGQFTQAKQTIKQNYSSVGRDRLLHELELATILHLEKDYLQSNQHLERAKTHIESFYTISVSEQALAMLSGPSFANYEGKNYYLPLIHYLKALNFNSLAQLNPSMRETYLDSSQVEMRQLDVYMENLKSETGGYKKSEQEDEGSLTDIIYDILKPIAAPETLLENIEYKDDAFIHLFSGLLSEQNNDLDAARLQYQRAAHAYENGFTKQYGLADTTEKLALKNLARTMKLAGGYRSELQTLLNKHTSLEVPEGTQVTIIQNLGIAPEKKQLNFMLRAEARSKALVMYPIFIGSEQEKREQRLWFQMLYADTSLFDLMQNYILGDVSDVLLGTMTKRIPLGSLWDEAEDIGLIDALEYGGRISVSYLAPPKLPIRKTEIWQGNKKLADLEQFHSISQLALQKALIDAQSEIRIAFTREIVKALTARKAMQVAGADQNNLLGSFVKIASTAVNAITASADTRQWQSLPAQIRLAQFSLEPGLQNLTIKTTLNSGRVIQQSANIDVQGSMTVWHTRTFLNAAPTVNAL</sequence>
<name>A0A5R9Q0G1_9GAMM</name>
<gene>
    <name evidence="2" type="ORF">C1E24_13250</name>
</gene>